<dbReference type="Gene3D" id="3.90.230.10">
    <property type="entry name" value="Creatinase/methionine aminopeptidase superfamily"/>
    <property type="match status" value="1"/>
</dbReference>
<evidence type="ECO:0000313" key="5">
    <source>
        <dbReference type="EMBL" id="NEU03570.1"/>
    </source>
</evidence>
<dbReference type="InterPro" id="IPR000994">
    <property type="entry name" value="Pept_M24"/>
</dbReference>
<dbReference type="SUPFAM" id="SSF53092">
    <property type="entry name" value="Creatinase/prolidase N-terminal domain"/>
    <property type="match status" value="1"/>
</dbReference>
<dbReference type="Pfam" id="PF00557">
    <property type="entry name" value="Peptidase_M24"/>
    <property type="match status" value="1"/>
</dbReference>
<evidence type="ECO:0000259" key="4">
    <source>
        <dbReference type="Pfam" id="PF01321"/>
    </source>
</evidence>
<keyword evidence="2" id="KW-0378">Hydrolase</keyword>
<feature type="domain" description="Creatinase N-terminal" evidence="4">
    <location>
        <begin position="5"/>
        <end position="129"/>
    </location>
</feature>
<gene>
    <name evidence="5" type="ORF">G3M99_01610</name>
</gene>
<sequence length="355" mass="39950">MYTKRLETLRKTMSENGLDGVLLQGDINRNYMSGFRGDESYSIITNDRAIFVTDFRFTEQANQQVENYEIHEYQRPFETFLDKMVKELNIKKLGFEENVLTFDLYESYKNAVNCELVPLNGMVEKLRLIKSKDEVHAIKKAQQIADSAFDHMLEFIKPGMTEKEIGLELEFYMRKLGASGLSFPSIVASGVRSSLPHGTATEKVVERGDFLTLDFGAVYDGYCSDMTRTIVIGEPNDKMKEIYNIVLNAQEAALKAVKPGMSCFDLDKIARDIIKDAGYGEYFGHGLGHGVGRLIHEAPMVSFRSNEILEPGMVITDEPGIYVPNFGGVRIEDLILVTEDGCEVLSKSPKNLICI</sequence>
<feature type="domain" description="Peptidase M24" evidence="3">
    <location>
        <begin position="137"/>
        <end position="339"/>
    </location>
</feature>
<dbReference type="InterPro" id="IPR029149">
    <property type="entry name" value="Creatin/AminoP/Spt16_N"/>
</dbReference>
<dbReference type="Proteomes" id="UP000481872">
    <property type="component" value="Unassembled WGS sequence"/>
</dbReference>
<comment type="caution">
    <text evidence="5">The sequence shown here is derived from an EMBL/GenBank/DDBJ whole genome shotgun (WGS) entry which is preliminary data.</text>
</comment>
<evidence type="ECO:0000256" key="1">
    <source>
        <dbReference type="ARBA" id="ARBA00008766"/>
    </source>
</evidence>
<dbReference type="GO" id="GO:0008235">
    <property type="term" value="F:metalloexopeptidase activity"/>
    <property type="evidence" value="ECO:0007669"/>
    <property type="project" value="UniProtKB-ARBA"/>
</dbReference>
<dbReference type="GO" id="GO:0004177">
    <property type="term" value="F:aminopeptidase activity"/>
    <property type="evidence" value="ECO:0007669"/>
    <property type="project" value="UniProtKB-KW"/>
</dbReference>
<protein>
    <submittedName>
        <fullName evidence="5">Aminopeptidase P family protein</fullName>
    </submittedName>
</protein>
<dbReference type="PRINTS" id="PR00599">
    <property type="entry name" value="MAPEPTIDASE"/>
</dbReference>
<dbReference type="InterPro" id="IPR000587">
    <property type="entry name" value="Creatinase_N"/>
</dbReference>
<keyword evidence="6" id="KW-1185">Reference proteome</keyword>
<evidence type="ECO:0000259" key="3">
    <source>
        <dbReference type="Pfam" id="PF00557"/>
    </source>
</evidence>
<comment type="similarity">
    <text evidence="1">Belongs to the peptidase M24B family.</text>
</comment>
<dbReference type="Gene3D" id="3.40.350.10">
    <property type="entry name" value="Creatinase/prolidase N-terminal domain"/>
    <property type="match status" value="1"/>
</dbReference>
<dbReference type="CDD" id="cd01092">
    <property type="entry name" value="APP-like"/>
    <property type="match status" value="1"/>
</dbReference>
<dbReference type="PANTHER" id="PTHR46112">
    <property type="entry name" value="AMINOPEPTIDASE"/>
    <property type="match status" value="1"/>
</dbReference>
<reference evidence="5 6" key="1">
    <citation type="submission" date="2020-02" db="EMBL/GenBank/DDBJ databases">
        <title>Genome assembly of a novel Clostridium senegalense strain.</title>
        <authorList>
            <person name="Gupta T.B."/>
            <person name="Jauregui R."/>
            <person name="Maclean P."/>
            <person name="Nawarathana A."/>
            <person name="Brightwell G."/>
        </authorList>
    </citation>
    <scope>NUCLEOTIDE SEQUENCE [LARGE SCALE GENOMIC DNA]</scope>
    <source>
        <strain evidence="5 6">AGRFS4</strain>
    </source>
</reference>
<proteinExistence type="inferred from homology"/>
<dbReference type="InterPro" id="IPR050659">
    <property type="entry name" value="Peptidase_M24B"/>
</dbReference>
<dbReference type="RefSeq" id="WP_199868886.1">
    <property type="nucleotide sequence ID" value="NZ_JAAGPU010000001.1"/>
</dbReference>
<dbReference type="AlphaFoldDB" id="A0A6M0GYJ7"/>
<evidence type="ECO:0000256" key="2">
    <source>
        <dbReference type="ARBA" id="ARBA00022801"/>
    </source>
</evidence>
<dbReference type="Pfam" id="PF01321">
    <property type="entry name" value="Creatinase_N"/>
    <property type="match status" value="1"/>
</dbReference>
<dbReference type="EMBL" id="JAAGPU010000001">
    <property type="protein sequence ID" value="NEU03570.1"/>
    <property type="molecule type" value="Genomic_DNA"/>
</dbReference>
<keyword evidence="5" id="KW-0031">Aminopeptidase</keyword>
<dbReference type="InterPro" id="IPR036005">
    <property type="entry name" value="Creatinase/aminopeptidase-like"/>
</dbReference>
<name>A0A6M0GYJ7_9CLOT</name>
<evidence type="ECO:0000313" key="6">
    <source>
        <dbReference type="Proteomes" id="UP000481872"/>
    </source>
</evidence>
<dbReference type="FunFam" id="3.90.230.10:FF:000014">
    <property type="entry name" value="Aminopeptidase P family protein"/>
    <property type="match status" value="1"/>
</dbReference>
<dbReference type="SUPFAM" id="SSF55920">
    <property type="entry name" value="Creatinase/aminopeptidase"/>
    <property type="match status" value="1"/>
</dbReference>
<dbReference type="InterPro" id="IPR001714">
    <property type="entry name" value="Pept_M24_MAP"/>
</dbReference>
<keyword evidence="5" id="KW-0645">Protease</keyword>
<organism evidence="5 6">
    <name type="scientific">Clostridium senegalense</name>
    <dbReference type="NCBI Taxonomy" id="1465809"/>
    <lineage>
        <taxon>Bacteria</taxon>
        <taxon>Bacillati</taxon>
        <taxon>Bacillota</taxon>
        <taxon>Clostridia</taxon>
        <taxon>Eubacteriales</taxon>
        <taxon>Clostridiaceae</taxon>
        <taxon>Clostridium</taxon>
    </lineage>
</organism>
<accession>A0A6M0GYJ7</accession>
<dbReference type="PANTHER" id="PTHR46112:SF3">
    <property type="entry name" value="AMINOPEPTIDASE YPDF"/>
    <property type="match status" value="1"/>
</dbReference>